<keyword evidence="2 7" id="KW-0813">Transport</keyword>
<dbReference type="AlphaFoldDB" id="A0A7M2RIL4"/>
<proteinExistence type="inferred from homology"/>
<accession>A0A7M2RIL4</accession>
<feature type="transmembrane region" description="Helical" evidence="7">
    <location>
        <begin position="159"/>
        <end position="183"/>
    </location>
</feature>
<feature type="transmembrane region" description="Helical" evidence="7">
    <location>
        <begin position="80"/>
        <end position="101"/>
    </location>
</feature>
<evidence type="ECO:0000313" key="10">
    <source>
        <dbReference type="Proteomes" id="UP000593601"/>
    </source>
</evidence>
<dbReference type="Gene3D" id="1.10.3720.10">
    <property type="entry name" value="MetI-like"/>
    <property type="match status" value="1"/>
</dbReference>
<feature type="transmembrane region" description="Helical" evidence="7">
    <location>
        <begin position="204"/>
        <end position="226"/>
    </location>
</feature>
<evidence type="ECO:0000259" key="8">
    <source>
        <dbReference type="PROSITE" id="PS50928"/>
    </source>
</evidence>
<keyword evidence="4 7" id="KW-0812">Transmembrane</keyword>
<dbReference type="PANTHER" id="PTHR30193">
    <property type="entry name" value="ABC TRANSPORTER PERMEASE PROTEIN"/>
    <property type="match status" value="1"/>
</dbReference>
<evidence type="ECO:0000256" key="2">
    <source>
        <dbReference type="ARBA" id="ARBA00022448"/>
    </source>
</evidence>
<keyword evidence="3" id="KW-1003">Cell membrane</keyword>
<dbReference type="SUPFAM" id="SSF161098">
    <property type="entry name" value="MetI-like"/>
    <property type="match status" value="1"/>
</dbReference>
<dbReference type="InterPro" id="IPR000515">
    <property type="entry name" value="MetI-like"/>
</dbReference>
<evidence type="ECO:0000256" key="1">
    <source>
        <dbReference type="ARBA" id="ARBA00004651"/>
    </source>
</evidence>
<feature type="transmembrane region" description="Helical" evidence="7">
    <location>
        <begin position="266"/>
        <end position="286"/>
    </location>
</feature>
<reference evidence="9 10" key="1">
    <citation type="submission" date="2020-10" db="EMBL/GenBank/DDBJ databases">
        <title>Blautia liquoris sp.nov., isolated from the mud in a fermentation cellar used for the production of Chinese strong-flavoured liquor.</title>
        <authorList>
            <person name="Lu L."/>
        </authorList>
    </citation>
    <scope>NUCLEOTIDE SEQUENCE [LARGE SCALE GENOMIC DNA]</scope>
    <source>
        <strain evidence="9 10">LZLJ-3</strain>
    </source>
</reference>
<dbReference type="InterPro" id="IPR035906">
    <property type="entry name" value="MetI-like_sf"/>
</dbReference>
<dbReference type="Proteomes" id="UP000593601">
    <property type="component" value="Chromosome"/>
</dbReference>
<dbReference type="PROSITE" id="PS50928">
    <property type="entry name" value="ABC_TM1"/>
    <property type="match status" value="1"/>
</dbReference>
<evidence type="ECO:0000256" key="4">
    <source>
        <dbReference type="ARBA" id="ARBA00022692"/>
    </source>
</evidence>
<gene>
    <name evidence="9" type="ORF">INP51_14710</name>
</gene>
<name>A0A7M2RIL4_9FIRM</name>
<protein>
    <submittedName>
        <fullName evidence="9">Sugar ABC transporter permease</fullName>
    </submittedName>
</protein>
<feature type="transmembrane region" description="Helical" evidence="7">
    <location>
        <begin position="113"/>
        <end position="133"/>
    </location>
</feature>
<dbReference type="EMBL" id="CP063304">
    <property type="protein sequence ID" value="QOV19180.1"/>
    <property type="molecule type" value="Genomic_DNA"/>
</dbReference>
<dbReference type="PANTHER" id="PTHR30193:SF1">
    <property type="entry name" value="ABC TRANSPORTER PERMEASE PROTEIN YESP-RELATED"/>
    <property type="match status" value="1"/>
</dbReference>
<evidence type="ECO:0000313" key="9">
    <source>
        <dbReference type="EMBL" id="QOV19180.1"/>
    </source>
</evidence>
<dbReference type="Pfam" id="PF00528">
    <property type="entry name" value="BPD_transp_1"/>
    <property type="match status" value="1"/>
</dbReference>
<comment type="similarity">
    <text evidence="7">Belongs to the binding-protein-dependent transport system permease family.</text>
</comment>
<evidence type="ECO:0000256" key="3">
    <source>
        <dbReference type="ARBA" id="ARBA00022475"/>
    </source>
</evidence>
<dbReference type="SUPFAM" id="SSF160964">
    <property type="entry name" value="MalF N-terminal region-like"/>
    <property type="match status" value="1"/>
</dbReference>
<feature type="domain" description="ABC transmembrane type-1" evidence="8">
    <location>
        <begin position="74"/>
        <end position="285"/>
    </location>
</feature>
<organism evidence="9 10">
    <name type="scientific">Blautia liquoris</name>
    <dbReference type="NCBI Taxonomy" id="2779518"/>
    <lineage>
        <taxon>Bacteria</taxon>
        <taxon>Bacillati</taxon>
        <taxon>Bacillota</taxon>
        <taxon>Clostridia</taxon>
        <taxon>Lachnospirales</taxon>
        <taxon>Lachnospiraceae</taxon>
        <taxon>Blautia</taxon>
    </lineage>
</organism>
<feature type="transmembrane region" description="Helical" evidence="7">
    <location>
        <begin position="16"/>
        <end position="36"/>
    </location>
</feature>
<dbReference type="CDD" id="cd06261">
    <property type="entry name" value="TM_PBP2"/>
    <property type="match status" value="1"/>
</dbReference>
<dbReference type="GO" id="GO:0005886">
    <property type="term" value="C:plasma membrane"/>
    <property type="evidence" value="ECO:0007669"/>
    <property type="project" value="UniProtKB-SubCell"/>
</dbReference>
<keyword evidence="5 7" id="KW-1133">Transmembrane helix</keyword>
<dbReference type="InterPro" id="IPR051393">
    <property type="entry name" value="ABC_transporter_permease"/>
</dbReference>
<keyword evidence="6 7" id="KW-0472">Membrane</keyword>
<evidence type="ECO:0000256" key="7">
    <source>
        <dbReference type="RuleBase" id="RU363032"/>
    </source>
</evidence>
<evidence type="ECO:0000256" key="6">
    <source>
        <dbReference type="ARBA" id="ARBA00023136"/>
    </source>
</evidence>
<comment type="subcellular location">
    <subcellularLocation>
        <location evidence="1 7">Cell membrane</location>
        <topology evidence="1 7">Multi-pass membrane protein</topology>
    </subcellularLocation>
</comment>
<keyword evidence="10" id="KW-1185">Reference proteome</keyword>
<sequence length="300" mass="34047">MKKEQKKVKGKRKYTGLIYIAPWLIGFCIFTLYPFISSLVLSFTNYDLISKPKFIGIDNYIKLFTGNKEFTKSLIATLKYVVLTVPAQLVFALFIAFILNFKLKGINLYRTAYYIPSILGGNVAVSILWRFLFSGNGLVNQILETIGLKSVGWLSNPTAAMLCIAILKVWQFGSCMVIFLAALKEIPTELYEAAQVDGAKKWTIFFKITVPLITPTIFFNLVMQLVNGMQEFNAPYLITQGGPLKSTYLASLMIYENSFKFYKMGYASAMSWVLFIIIMVLTTILFKSSNKWVYYADEGE</sequence>
<dbReference type="KEGG" id="bliq:INP51_14710"/>
<dbReference type="RefSeq" id="WP_193735527.1">
    <property type="nucleotide sequence ID" value="NZ_CP063304.1"/>
</dbReference>
<evidence type="ECO:0000256" key="5">
    <source>
        <dbReference type="ARBA" id="ARBA00022989"/>
    </source>
</evidence>
<dbReference type="GO" id="GO:0055085">
    <property type="term" value="P:transmembrane transport"/>
    <property type="evidence" value="ECO:0007669"/>
    <property type="project" value="InterPro"/>
</dbReference>